<keyword evidence="3" id="KW-1185">Reference proteome</keyword>
<accession>A0A8J2KYN6</accession>
<evidence type="ECO:0000313" key="2">
    <source>
        <dbReference type="EMBL" id="CAG7734276.1"/>
    </source>
</evidence>
<feature type="non-terminal residue" evidence="2">
    <location>
        <position position="1"/>
    </location>
</feature>
<evidence type="ECO:0000256" key="1">
    <source>
        <dbReference type="SAM" id="MobiDB-lite"/>
    </source>
</evidence>
<protein>
    <submittedName>
        <fullName evidence="2">Uncharacterized protein</fullName>
    </submittedName>
</protein>
<dbReference type="EMBL" id="CAJVCH010266138">
    <property type="protein sequence ID" value="CAG7734276.1"/>
    <property type="molecule type" value="Genomic_DNA"/>
</dbReference>
<proteinExistence type="predicted"/>
<evidence type="ECO:0000313" key="3">
    <source>
        <dbReference type="Proteomes" id="UP000708208"/>
    </source>
</evidence>
<reference evidence="2" key="1">
    <citation type="submission" date="2021-06" db="EMBL/GenBank/DDBJ databases">
        <authorList>
            <person name="Hodson N. C."/>
            <person name="Mongue J. A."/>
            <person name="Jaron S. K."/>
        </authorList>
    </citation>
    <scope>NUCLEOTIDE SEQUENCE</scope>
</reference>
<sequence length="184" mass="20139">MAQGQVHISDRPIEELPCKGTRLGSFTRIRILLRKEIRTALGNPTGTKLSRGQAESMSDGTTEEMTNSSQTNHNSVAVSHHRTWSVLSGPAVLEAGGLEEEAVTGETFSGLRVGRSLGLMTARMLPLWAQVMARACHPRQEIDLEADSHYLTLLTRAVAWTEKHLQIELGCRWGTQTPGSSQPP</sequence>
<feature type="region of interest" description="Disordered" evidence="1">
    <location>
        <begin position="42"/>
        <end position="72"/>
    </location>
</feature>
<dbReference type="AlphaFoldDB" id="A0A8J2KYN6"/>
<organism evidence="2 3">
    <name type="scientific">Allacma fusca</name>
    <dbReference type="NCBI Taxonomy" id="39272"/>
    <lineage>
        <taxon>Eukaryota</taxon>
        <taxon>Metazoa</taxon>
        <taxon>Ecdysozoa</taxon>
        <taxon>Arthropoda</taxon>
        <taxon>Hexapoda</taxon>
        <taxon>Collembola</taxon>
        <taxon>Symphypleona</taxon>
        <taxon>Sminthuridae</taxon>
        <taxon>Allacma</taxon>
    </lineage>
</organism>
<name>A0A8J2KYN6_9HEXA</name>
<gene>
    <name evidence="2" type="ORF">AFUS01_LOCUS22674</name>
</gene>
<dbReference type="Proteomes" id="UP000708208">
    <property type="component" value="Unassembled WGS sequence"/>
</dbReference>
<comment type="caution">
    <text evidence="2">The sequence shown here is derived from an EMBL/GenBank/DDBJ whole genome shotgun (WGS) entry which is preliminary data.</text>
</comment>